<feature type="signal peptide" evidence="16">
    <location>
        <begin position="1"/>
        <end position="19"/>
    </location>
</feature>
<evidence type="ECO:0000256" key="1">
    <source>
        <dbReference type="ARBA" id="ARBA00003217"/>
    </source>
</evidence>
<evidence type="ECO:0000256" key="15">
    <source>
        <dbReference type="RuleBase" id="RU004016"/>
    </source>
</evidence>
<feature type="active site" evidence="13">
    <location>
        <position position="115"/>
    </location>
</feature>
<keyword evidence="19" id="KW-1185">Reference proteome</keyword>
<dbReference type="InterPro" id="IPR018044">
    <property type="entry name" value="Peptidase_S11"/>
</dbReference>
<evidence type="ECO:0000256" key="7">
    <source>
        <dbReference type="ARBA" id="ARBA00022729"/>
    </source>
</evidence>
<dbReference type="Gene3D" id="2.60.410.10">
    <property type="entry name" value="D-Ala-D-Ala carboxypeptidase, C-terminal domain"/>
    <property type="match status" value="1"/>
</dbReference>
<comment type="function">
    <text evidence="1">Removes C-terminal D-alanyl residues from sugar-peptide cell wall precursors.</text>
</comment>
<comment type="pathway">
    <text evidence="2">Cell wall biogenesis; peptidoglycan biosynthesis.</text>
</comment>
<dbReference type="RefSeq" id="WP_106205745.1">
    <property type="nucleotide sequence ID" value="NZ_PVTD01000006.1"/>
</dbReference>
<dbReference type="SMART" id="SM00936">
    <property type="entry name" value="PBP5_C"/>
    <property type="match status" value="1"/>
</dbReference>
<evidence type="ECO:0000256" key="16">
    <source>
        <dbReference type="SAM" id="SignalP"/>
    </source>
</evidence>
<dbReference type="GO" id="GO:0006508">
    <property type="term" value="P:proteolysis"/>
    <property type="evidence" value="ECO:0007669"/>
    <property type="project" value="UniProtKB-KW"/>
</dbReference>
<dbReference type="GO" id="GO:0008360">
    <property type="term" value="P:regulation of cell shape"/>
    <property type="evidence" value="ECO:0007669"/>
    <property type="project" value="UniProtKB-KW"/>
</dbReference>
<comment type="caution">
    <text evidence="18">The sequence shown here is derived from an EMBL/GenBank/DDBJ whole genome shotgun (WGS) entry which is preliminary data.</text>
</comment>
<evidence type="ECO:0000256" key="2">
    <source>
        <dbReference type="ARBA" id="ARBA00004752"/>
    </source>
</evidence>
<keyword evidence="7 16" id="KW-0732">Signal</keyword>
<comment type="similarity">
    <text evidence="3 15">Belongs to the peptidase S11 family.</text>
</comment>
<evidence type="ECO:0000256" key="8">
    <source>
        <dbReference type="ARBA" id="ARBA00022801"/>
    </source>
</evidence>
<keyword evidence="11" id="KW-0961">Cell wall biogenesis/degradation</keyword>
<evidence type="ECO:0000256" key="3">
    <source>
        <dbReference type="ARBA" id="ARBA00007164"/>
    </source>
</evidence>
<sequence length="389" mass="42090">MIRRLAAFLILATSLTAPAVSAGFETRASAAWILDQTTGTVLLSKDAETPLPPASMSKLMTLNMLFEALRDGRVTLDTKFSVSDKASAMGGSSMFLTPKDRPTVEELIKGIIVQSGNDACVVVAEGLAGTEEGFARLMNERARAIGLRNSTFANASGWPHPNHRMSMQDLGLLARRLIEEFPEYYGYFAMLTFEYDGRVPSNHRNRNPLLTLGIGADGLKTGHTAEAGYGLVGSAVQGQRRIIFVISGLDSEPQRAEEAESVVNWAFRQFVQKTVAEKGTRLAQVPVWMGAERTVGMVVPENLDLLVPAVVRGEIEAEITYETPLRAPIAEGQQIGTLIVDLPDLERQELPLTAETAVAKGGFLPRIRTAAYVLFQQVTGQASGQASGR</sequence>
<dbReference type="EMBL" id="PVTD01000006">
    <property type="protein sequence ID" value="PRY22678.1"/>
    <property type="molecule type" value="Genomic_DNA"/>
</dbReference>
<protein>
    <recommendedName>
        <fullName evidence="4">serine-type D-Ala-D-Ala carboxypeptidase</fullName>
        <ecNumber evidence="4">3.4.16.4</ecNumber>
    </recommendedName>
</protein>
<dbReference type="InterPro" id="IPR037167">
    <property type="entry name" value="Peptidase_S11_C_sf"/>
</dbReference>
<evidence type="ECO:0000256" key="5">
    <source>
        <dbReference type="ARBA" id="ARBA00022645"/>
    </source>
</evidence>
<dbReference type="UniPathway" id="UPA00219"/>
<dbReference type="EC" id="3.4.16.4" evidence="4"/>
<comment type="catalytic activity">
    <reaction evidence="12">
        <text>Preferential cleavage: (Ac)2-L-Lys-D-Ala-|-D-Ala. Also transpeptidation of peptidyl-alanyl moieties that are N-acyl substituents of D-alanine.</text>
        <dbReference type="EC" id="3.4.16.4"/>
    </reaction>
</comment>
<reference evidence="18 19" key="1">
    <citation type="submission" date="2018-03" db="EMBL/GenBank/DDBJ databases">
        <title>Genomic Encyclopedia of Archaeal and Bacterial Type Strains, Phase II (KMG-II): from individual species to whole genera.</title>
        <authorList>
            <person name="Goeker M."/>
        </authorList>
    </citation>
    <scope>NUCLEOTIDE SEQUENCE [LARGE SCALE GENOMIC DNA]</scope>
    <source>
        <strain evidence="18 19">DSM 29328</strain>
    </source>
</reference>
<feature type="domain" description="Peptidase S11 D-Ala-D-Ala carboxypeptidase A C-terminal" evidence="17">
    <location>
        <begin position="270"/>
        <end position="360"/>
    </location>
</feature>
<dbReference type="SUPFAM" id="SSF56601">
    <property type="entry name" value="beta-lactamase/transpeptidase-like"/>
    <property type="match status" value="1"/>
</dbReference>
<dbReference type="InterPro" id="IPR012338">
    <property type="entry name" value="Beta-lactam/transpept-like"/>
</dbReference>
<dbReference type="InterPro" id="IPR001967">
    <property type="entry name" value="Peptidase_S11_N"/>
</dbReference>
<accession>A0A2T0RNF2</accession>
<dbReference type="PANTHER" id="PTHR21581">
    <property type="entry name" value="D-ALANYL-D-ALANINE CARBOXYPEPTIDASE"/>
    <property type="match status" value="1"/>
</dbReference>
<dbReference type="AlphaFoldDB" id="A0A2T0RNF2"/>
<keyword evidence="6" id="KW-0645">Protease</keyword>
<dbReference type="Proteomes" id="UP000239480">
    <property type="component" value="Unassembled WGS sequence"/>
</dbReference>
<keyword evidence="9" id="KW-0133">Cell shape</keyword>
<dbReference type="GO" id="GO:0071555">
    <property type="term" value="P:cell wall organization"/>
    <property type="evidence" value="ECO:0007669"/>
    <property type="project" value="UniProtKB-KW"/>
</dbReference>
<feature type="binding site" evidence="14">
    <location>
        <position position="220"/>
    </location>
    <ligand>
        <name>substrate</name>
    </ligand>
</feature>
<dbReference type="InterPro" id="IPR015956">
    <property type="entry name" value="Peniciliin-bd_prot_C_sf"/>
</dbReference>
<dbReference type="GO" id="GO:0009252">
    <property type="term" value="P:peptidoglycan biosynthetic process"/>
    <property type="evidence" value="ECO:0007669"/>
    <property type="project" value="UniProtKB-UniPathway"/>
</dbReference>
<keyword evidence="5 18" id="KW-0121">Carboxypeptidase</keyword>
<feature type="chain" id="PRO_5015610749" description="serine-type D-Ala-D-Ala carboxypeptidase" evidence="16">
    <location>
        <begin position="20"/>
        <end position="389"/>
    </location>
</feature>
<gene>
    <name evidence="18" type="ORF">CLV78_106219</name>
</gene>
<keyword evidence="10" id="KW-0573">Peptidoglycan synthesis</keyword>
<evidence type="ECO:0000256" key="14">
    <source>
        <dbReference type="PIRSR" id="PIRSR618044-2"/>
    </source>
</evidence>
<dbReference type="Pfam" id="PF07943">
    <property type="entry name" value="PBP5_C"/>
    <property type="match status" value="1"/>
</dbReference>
<evidence type="ECO:0000256" key="11">
    <source>
        <dbReference type="ARBA" id="ARBA00023316"/>
    </source>
</evidence>
<feature type="active site" description="Acyl-ester intermediate" evidence="13">
    <location>
        <position position="55"/>
    </location>
</feature>
<evidence type="ECO:0000313" key="18">
    <source>
        <dbReference type="EMBL" id="PRY22678.1"/>
    </source>
</evidence>
<dbReference type="SUPFAM" id="SSF69189">
    <property type="entry name" value="Penicillin-binding protein associated domain"/>
    <property type="match status" value="1"/>
</dbReference>
<dbReference type="GO" id="GO:0009002">
    <property type="term" value="F:serine-type D-Ala-D-Ala carboxypeptidase activity"/>
    <property type="evidence" value="ECO:0007669"/>
    <property type="project" value="UniProtKB-EC"/>
</dbReference>
<evidence type="ECO:0000256" key="10">
    <source>
        <dbReference type="ARBA" id="ARBA00022984"/>
    </source>
</evidence>
<feature type="active site" description="Proton acceptor" evidence="13">
    <location>
        <position position="58"/>
    </location>
</feature>
<evidence type="ECO:0000256" key="6">
    <source>
        <dbReference type="ARBA" id="ARBA00022670"/>
    </source>
</evidence>
<evidence type="ECO:0000313" key="19">
    <source>
        <dbReference type="Proteomes" id="UP000239480"/>
    </source>
</evidence>
<proteinExistence type="inferred from homology"/>
<evidence type="ECO:0000256" key="4">
    <source>
        <dbReference type="ARBA" id="ARBA00012448"/>
    </source>
</evidence>
<evidence type="ECO:0000259" key="17">
    <source>
        <dbReference type="SMART" id="SM00936"/>
    </source>
</evidence>
<name>A0A2T0RNF2_9RHOB</name>
<dbReference type="InterPro" id="IPR012907">
    <property type="entry name" value="Peptidase_S11_C"/>
</dbReference>
<dbReference type="Gene3D" id="3.40.710.10">
    <property type="entry name" value="DD-peptidase/beta-lactamase superfamily"/>
    <property type="match status" value="1"/>
</dbReference>
<organism evidence="18 19">
    <name type="scientific">Aliiruegeria haliotis</name>
    <dbReference type="NCBI Taxonomy" id="1280846"/>
    <lineage>
        <taxon>Bacteria</taxon>
        <taxon>Pseudomonadati</taxon>
        <taxon>Pseudomonadota</taxon>
        <taxon>Alphaproteobacteria</taxon>
        <taxon>Rhodobacterales</taxon>
        <taxon>Roseobacteraceae</taxon>
        <taxon>Aliiruegeria</taxon>
    </lineage>
</organism>
<evidence type="ECO:0000256" key="9">
    <source>
        <dbReference type="ARBA" id="ARBA00022960"/>
    </source>
</evidence>
<keyword evidence="8" id="KW-0378">Hydrolase</keyword>
<dbReference type="OrthoDB" id="9795979at2"/>
<dbReference type="PANTHER" id="PTHR21581:SF6">
    <property type="entry name" value="TRAFFICKING PROTEIN PARTICLE COMPLEX SUBUNIT 12"/>
    <property type="match status" value="1"/>
</dbReference>
<dbReference type="Pfam" id="PF00768">
    <property type="entry name" value="Peptidase_S11"/>
    <property type="match status" value="1"/>
</dbReference>
<dbReference type="PRINTS" id="PR00725">
    <property type="entry name" value="DADACBPTASE1"/>
</dbReference>
<evidence type="ECO:0000256" key="12">
    <source>
        <dbReference type="ARBA" id="ARBA00034000"/>
    </source>
</evidence>
<evidence type="ECO:0000256" key="13">
    <source>
        <dbReference type="PIRSR" id="PIRSR618044-1"/>
    </source>
</evidence>